<dbReference type="RefSeq" id="WP_317934909.1">
    <property type="nucleotide sequence ID" value="NZ_JAUBDH010000002.1"/>
</dbReference>
<sequence>MELFILGVLFVFAKVNLHFFDTGVFFYSTNIVGYLLIYLGLKKIGYFSKNNKKMQLIILLMMIHSVVFTLLNGSGHSIQTIEMSTAFGSLTALTVLVLAAIGNVMIFYILHQFILSVRNNQSDDIFHSNIASLEIFAALLFAFGIVTGALFFIIASVASISMILLLAAEIVFIVKFSTKAQTV</sequence>
<feature type="transmembrane region" description="Helical" evidence="1">
    <location>
        <begin position="160"/>
        <end position="178"/>
    </location>
</feature>
<feature type="transmembrane region" description="Helical" evidence="1">
    <location>
        <begin position="53"/>
        <end position="74"/>
    </location>
</feature>
<accession>A0ABU4FXN2</accession>
<proteinExistence type="predicted"/>
<reference evidence="2 3" key="1">
    <citation type="submission" date="2023-06" db="EMBL/GenBank/DDBJ databases">
        <title>Sporosarcina sp. nov., isolated from Korean traditional fermented seafood 'Jeotgal'.</title>
        <authorList>
            <person name="Yang A.-I."/>
            <person name="Shin N.-R."/>
        </authorList>
    </citation>
    <scope>NUCLEOTIDE SEQUENCE [LARGE SCALE GENOMIC DNA]</scope>
    <source>
        <strain evidence="2 3">KCTC3840</strain>
    </source>
</reference>
<keyword evidence="1" id="KW-0812">Transmembrane</keyword>
<evidence type="ECO:0000313" key="3">
    <source>
        <dbReference type="Proteomes" id="UP001280629"/>
    </source>
</evidence>
<evidence type="ECO:0000313" key="2">
    <source>
        <dbReference type="EMBL" id="MDW0109406.1"/>
    </source>
</evidence>
<keyword evidence="3" id="KW-1185">Reference proteome</keyword>
<organism evidence="2 3">
    <name type="scientific">Sporosarcina aquimarina</name>
    <dbReference type="NCBI Taxonomy" id="114975"/>
    <lineage>
        <taxon>Bacteria</taxon>
        <taxon>Bacillati</taxon>
        <taxon>Bacillota</taxon>
        <taxon>Bacilli</taxon>
        <taxon>Bacillales</taxon>
        <taxon>Caryophanaceae</taxon>
        <taxon>Sporosarcina</taxon>
    </lineage>
</organism>
<feature type="transmembrane region" description="Helical" evidence="1">
    <location>
        <begin position="131"/>
        <end position="154"/>
    </location>
</feature>
<feature type="transmembrane region" description="Helical" evidence="1">
    <location>
        <begin position="86"/>
        <end position="110"/>
    </location>
</feature>
<evidence type="ECO:0000256" key="1">
    <source>
        <dbReference type="SAM" id="Phobius"/>
    </source>
</evidence>
<dbReference type="Proteomes" id="UP001280629">
    <property type="component" value="Unassembled WGS sequence"/>
</dbReference>
<name>A0ABU4FXN2_9BACL</name>
<comment type="caution">
    <text evidence="2">The sequence shown here is derived from an EMBL/GenBank/DDBJ whole genome shotgun (WGS) entry which is preliminary data.</text>
</comment>
<protein>
    <submittedName>
        <fullName evidence="2">Uncharacterized protein</fullName>
    </submittedName>
</protein>
<keyword evidence="1" id="KW-0472">Membrane</keyword>
<feature type="transmembrane region" description="Helical" evidence="1">
    <location>
        <begin position="23"/>
        <end position="41"/>
    </location>
</feature>
<dbReference type="EMBL" id="JAUBDH010000002">
    <property type="protein sequence ID" value="MDW0109406.1"/>
    <property type="molecule type" value="Genomic_DNA"/>
</dbReference>
<gene>
    <name evidence="2" type="ORF">QT716_04970</name>
</gene>
<keyword evidence="1" id="KW-1133">Transmembrane helix</keyword>